<comment type="caution">
    <text evidence="7">The sequence shown here is derived from an EMBL/GenBank/DDBJ whole genome shotgun (WGS) entry which is preliminary data.</text>
</comment>
<dbReference type="PANTHER" id="PTHR34823:SF1">
    <property type="entry name" value="CHITIN-BINDING TYPE-4 DOMAIN-CONTAINING PROTEIN"/>
    <property type="match status" value="1"/>
</dbReference>
<dbReference type="Pfam" id="PF00041">
    <property type="entry name" value="fn3"/>
    <property type="match status" value="2"/>
</dbReference>
<dbReference type="InterPro" id="IPR003961">
    <property type="entry name" value="FN3_dom"/>
</dbReference>
<dbReference type="FunFam" id="2.60.40.10:FF:001114">
    <property type="entry name" value="Chitinase A1"/>
    <property type="match status" value="1"/>
</dbReference>
<dbReference type="AlphaFoldDB" id="A0ABC9SPP0"/>
<dbReference type="EMBL" id="AHCJ01000110">
    <property type="protein sequence ID" value="EOQ56316.1"/>
    <property type="molecule type" value="Genomic_DNA"/>
</dbReference>
<dbReference type="CDD" id="cd12215">
    <property type="entry name" value="ChiC_BD"/>
    <property type="match status" value="2"/>
</dbReference>
<evidence type="ECO:0000256" key="5">
    <source>
        <dbReference type="ARBA" id="ARBA00023326"/>
    </source>
</evidence>
<dbReference type="Pfam" id="PF02839">
    <property type="entry name" value="CBM_5_12"/>
    <property type="match status" value="2"/>
</dbReference>
<dbReference type="SUPFAM" id="SSF51055">
    <property type="entry name" value="Carbohydrate binding domain"/>
    <property type="match status" value="2"/>
</dbReference>
<dbReference type="SMART" id="SM00060">
    <property type="entry name" value="FN3"/>
    <property type="match status" value="2"/>
</dbReference>
<dbReference type="Gene3D" id="2.10.10.20">
    <property type="entry name" value="Carbohydrate-binding module superfamily 5/12"/>
    <property type="match status" value="2"/>
</dbReference>
<dbReference type="InterPro" id="IPR004302">
    <property type="entry name" value="Cellulose/chitin-bd_N"/>
</dbReference>
<evidence type="ECO:0000259" key="6">
    <source>
        <dbReference type="PROSITE" id="PS50853"/>
    </source>
</evidence>
<dbReference type="CDD" id="cd21177">
    <property type="entry name" value="LPMO_AA10"/>
    <property type="match status" value="1"/>
</dbReference>
<dbReference type="Gene3D" id="2.60.40.10">
    <property type="entry name" value="Immunoglobulins"/>
    <property type="match status" value="2"/>
</dbReference>
<proteinExistence type="predicted"/>
<keyword evidence="5" id="KW-0624">Polysaccharide degradation</keyword>
<evidence type="ECO:0000313" key="8">
    <source>
        <dbReference type="Proteomes" id="UP000014060"/>
    </source>
</evidence>
<keyword evidence="1" id="KW-0732">Signal</keyword>
<dbReference type="InterPro" id="IPR014756">
    <property type="entry name" value="Ig_E-set"/>
</dbReference>
<accession>A0ABC9SPP0</accession>
<dbReference type="InterPro" id="IPR013783">
    <property type="entry name" value="Ig-like_fold"/>
</dbReference>
<reference evidence="7 8" key="1">
    <citation type="submission" date="2013-01" db="EMBL/GenBank/DDBJ databases">
        <title>The Genome Sequence of Bacillus cereus TIAC219.</title>
        <authorList>
            <consortium name="The Broad Institute Genome Sequencing Platform"/>
            <consortium name="The Broad Institute Genome Sequencing Center for Infectious Disease"/>
            <person name="Feldgarden M."/>
            <person name="Van der Auwera G.A."/>
            <person name="Mahillon J."/>
            <person name="Duprez V."/>
            <person name="Timmery S."/>
            <person name="Mattelet C."/>
            <person name="Dierick K."/>
            <person name="Sun M."/>
            <person name="Yu Z."/>
            <person name="Zhu L."/>
            <person name="Hu X."/>
            <person name="Shank E.B."/>
            <person name="Swiecicka I."/>
            <person name="Hansen B.M."/>
            <person name="Andrup L."/>
            <person name="Walker B."/>
            <person name="Young S.K."/>
            <person name="Zeng Q."/>
            <person name="Gargeya S."/>
            <person name="Fitzgerald M."/>
            <person name="Haas B."/>
            <person name="Abouelleil A."/>
            <person name="Alvarado L."/>
            <person name="Arachchi H.M."/>
            <person name="Berlin A.M."/>
            <person name="Chapman S.B."/>
            <person name="Dewar J."/>
            <person name="Goldberg J."/>
            <person name="Griggs A."/>
            <person name="Gujja S."/>
            <person name="Hansen M."/>
            <person name="Howarth C."/>
            <person name="Imamovic A."/>
            <person name="Larimer J."/>
            <person name="McCowan C."/>
            <person name="Murphy C."/>
            <person name="Neiman D."/>
            <person name="Pearson M."/>
            <person name="Priest M."/>
            <person name="Roberts A."/>
            <person name="Saif S."/>
            <person name="Shea T."/>
            <person name="Sisk P."/>
            <person name="Sykes S."/>
            <person name="Wortman J."/>
            <person name="Nusbaum C."/>
            <person name="Birren B."/>
        </authorList>
    </citation>
    <scope>NUCLEOTIDE SEQUENCE [LARGE SCALE GENOMIC DNA]</scope>
    <source>
        <strain evidence="7 8">TIAC219</strain>
    </source>
</reference>
<dbReference type="Gene3D" id="2.70.50.50">
    <property type="entry name" value="chitin-binding protein cbp21"/>
    <property type="match status" value="1"/>
</dbReference>
<evidence type="ECO:0000256" key="4">
    <source>
        <dbReference type="ARBA" id="ARBA00023295"/>
    </source>
</evidence>
<dbReference type="SMART" id="SM00495">
    <property type="entry name" value="ChtBD3"/>
    <property type="match status" value="2"/>
</dbReference>
<sequence length="519" mass="57625">MKKKMRDFLVPAENIRNSRKRNKWRKIAPIAMCGIMGTMFFGGNSAFAHGYIAEGRAHIGSTYENLQLNWEQANNKYGAAVGNPQGVEAPKGFPVDGPIDGGIASGGHIEYAPLDIQKPFYWKTIDMNSGPNTFVWIYTASHKTTKWHYYITKQGWDSSKPLTRDELELIETVPWDGTNAIPNKPAGASGTGLPHSVNIPSDRSGYHVILGVWDVADTSNAFYQVMDVNIKSNNQGEISVDKEAPSTPINLKGNSTSSSIVLEWTASTDNVGVSYYNVYRNGEKLAPVTETEFKDVTVAPDTKYTYEVSAVDKSGNESAKTMPLTIKTEKASDEDTEIPTAPGDLHSMGETATTVDLMWVNSTDNVAVDHYEIYRNAKRLPTNVYDTKFMDTNLQPNTEYNYIVKAVDTSGNVSAASNLLKVKTKESSAEETTWNAEKVYDVGDHVLFNGNEYVAKWWTQGERPDTADVWNLISDIAVVWNAEKAYNSGDKVECQGEIYQAKWWTQGEIPGKSPVWEKQ</sequence>
<name>A0ABC9SPP0_BACCE</name>
<dbReference type="PROSITE" id="PS50853">
    <property type="entry name" value="FN3"/>
    <property type="match status" value="2"/>
</dbReference>
<dbReference type="InterPro" id="IPR036116">
    <property type="entry name" value="FN3_sf"/>
</dbReference>
<gene>
    <name evidence="7" type="ORF">IAY_05745</name>
</gene>
<dbReference type="GO" id="GO:0000272">
    <property type="term" value="P:polysaccharide catabolic process"/>
    <property type="evidence" value="ECO:0007669"/>
    <property type="project" value="UniProtKB-KW"/>
</dbReference>
<organism evidence="7 8">
    <name type="scientific">Bacillus cereus TIAC219</name>
    <dbReference type="NCBI Taxonomy" id="718222"/>
    <lineage>
        <taxon>Bacteria</taxon>
        <taxon>Bacillati</taxon>
        <taxon>Bacillota</taxon>
        <taxon>Bacilli</taxon>
        <taxon>Bacillales</taxon>
        <taxon>Bacillaceae</taxon>
        <taxon>Bacillus</taxon>
        <taxon>Bacillus cereus group</taxon>
    </lineage>
</organism>
<dbReference type="SUPFAM" id="SSF49265">
    <property type="entry name" value="Fibronectin type III"/>
    <property type="match status" value="2"/>
</dbReference>
<evidence type="ECO:0000256" key="1">
    <source>
        <dbReference type="ARBA" id="ARBA00022729"/>
    </source>
</evidence>
<feature type="domain" description="Fibronectin type-III" evidence="6">
    <location>
        <begin position="341"/>
        <end position="427"/>
    </location>
</feature>
<dbReference type="CDD" id="cd00063">
    <property type="entry name" value="FN3"/>
    <property type="match status" value="2"/>
</dbReference>
<dbReference type="InterPro" id="IPR051024">
    <property type="entry name" value="GlcNAc_Chitin_IntDeg"/>
</dbReference>
<dbReference type="SUPFAM" id="SSF81296">
    <property type="entry name" value="E set domains"/>
    <property type="match status" value="1"/>
</dbReference>
<dbReference type="RefSeq" id="WP_000728624.1">
    <property type="nucleotide sequence ID" value="NZ_KB976020.1"/>
</dbReference>
<feature type="domain" description="Fibronectin type-III" evidence="6">
    <location>
        <begin position="244"/>
        <end position="331"/>
    </location>
</feature>
<protein>
    <recommendedName>
        <fullName evidence="6">Fibronectin type-III domain-containing protein</fullName>
    </recommendedName>
</protein>
<dbReference type="InterPro" id="IPR003610">
    <property type="entry name" value="CBM5/12"/>
</dbReference>
<keyword evidence="2" id="KW-0378">Hydrolase</keyword>
<keyword evidence="3" id="KW-0119">Carbohydrate metabolism</keyword>
<dbReference type="InterPro" id="IPR036573">
    <property type="entry name" value="CBM_sf_5/12"/>
</dbReference>
<dbReference type="GO" id="GO:0016798">
    <property type="term" value="F:hydrolase activity, acting on glycosyl bonds"/>
    <property type="evidence" value="ECO:0007669"/>
    <property type="project" value="UniProtKB-KW"/>
</dbReference>
<evidence type="ECO:0000256" key="3">
    <source>
        <dbReference type="ARBA" id="ARBA00023277"/>
    </source>
</evidence>
<dbReference type="PANTHER" id="PTHR34823">
    <property type="entry name" value="GLCNAC-BINDING PROTEIN A"/>
    <property type="match status" value="1"/>
</dbReference>
<evidence type="ECO:0000313" key="7">
    <source>
        <dbReference type="EMBL" id="EOQ56316.1"/>
    </source>
</evidence>
<evidence type="ECO:0000256" key="2">
    <source>
        <dbReference type="ARBA" id="ARBA00022801"/>
    </source>
</evidence>
<dbReference type="Pfam" id="PF03067">
    <property type="entry name" value="LPMO_10"/>
    <property type="match status" value="1"/>
</dbReference>
<dbReference type="Proteomes" id="UP000014060">
    <property type="component" value="Unassembled WGS sequence"/>
</dbReference>
<keyword evidence="4" id="KW-0326">Glycosidase</keyword>